<accession>A0A8J7FDJ0</accession>
<sequence length="60" mass="7136">MSRSLRNKLCSLCGKSSFILYRVKYYENGDWVFVCPQCWEKVSQNNPFYVYGGTWKAKKK</sequence>
<evidence type="ECO:0000313" key="2">
    <source>
        <dbReference type="Proteomes" id="UP000620559"/>
    </source>
</evidence>
<dbReference type="EMBL" id="JADEWL010000058">
    <property type="protein sequence ID" value="MBE9214388.1"/>
    <property type="molecule type" value="Genomic_DNA"/>
</dbReference>
<dbReference type="Proteomes" id="UP000620559">
    <property type="component" value="Unassembled WGS sequence"/>
</dbReference>
<dbReference type="RefSeq" id="WP_193922124.1">
    <property type="nucleotide sequence ID" value="NZ_JADEWL010000058.1"/>
</dbReference>
<protein>
    <submittedName>
        <fullName evidence="1">Uncharacterized protein</fullName>
    </submittedName>
</protein>
<comment type="caution">
    <text evidence="1">The sequence shown here is derived from an EMBL/GenBank/DDBJ whole genome shotgun (WGS) entry which is preliminary data.</text>
</comment>
<keyword evidence="2" id="KW-1185">Reference proteome</keyword>
<organism evidence="1 2">
    <name type="scientific">Plectonema cf. radiosum LEGE 06105</name>
    <dbReference type="NCBI Taxonomy" id="945769"/>
    <lineage>
        <taxon>Bacteria</taxon>
        <taxon>Bacillati</taxon>
        <taxon>Cyanobacteriota</taxon>
        <taxon>Cyanophyceae</taxon>
        <taxon>Oscillatoriophycideae</taxon>
        <taxon>Oscillatoriales</taxon>
        <taxon>Microcoleaceae</taxon>
        <taxon>Plectonema</taxon>
    </lineage>
</organism>
<reference evidence="1" key="1">
    <citation type="submission" date="2020-10" db="EMBL/GenBank/DDBJ databases">
        <authorList>
            <person name="Castelo-Branco R."/>
            <person name="Eusebio N."/>
            <person name="Adriana R."/>
            <person name="Vieira A."/>
            <person name="Brugerolle De Fraissinette N."/>
            <person name="Rezende De Castro R."/>
            <person name="Schneider M.P."/>
            <person name="Vasconcelos V."/>
            <person name="Leao P.N."/>
        </authorList>
    </citation>
    <scope>NUCLEOTIDE SEQUENCE</scope>
    <source>
        <strain evidence="1">LEGE 06105</strain>
    </source>
</reference>
<proteinExistence type="predicted"/>
<name>A0A8J7FDJ0_9CYAN</name>
<evidence type="ECO:0000313" key="1">
    <source>
        <dbReference type="EMBL" id="MBE9214388.1"/>
    </source>
</evidence>
<gene>
    <name evidence="1" type="ORF">IQ247_17225</name>
</gene>
<dbReference type="AlphaFoldDB" id="A0A8J7FDJ0"/>